<evidence type="ECO:0000256" key="4">
    <source>
        <dbReference type="ARBA" id="ARBA00022574"/>
    </source>
</evidence>
<evidence type="ECO:0000256" key="9">
    <source>
        <dbReference type="ARBA" id="ARBA00029456"/>
    </source>
</evidence>
<dbReference type="GO" id="GO:0005930">
    <property type="term" value="C:axoneme"/>
    <property type="evidence" value="ECO:0007669"/>
    <property type="project" value="UniProtKB-ARBA"/>
</dbReference>
<evidence type="ECO:0000313" key="13">
    <source>
        <dbReference type="EMBL" id="OLP80372.1"/>
    </source>
</evidence>
<dbReference type="InterPro" id="IPR036322">
    <property type="entry name" value="WD40_repeat_dom_sf"/>
</dbReference>
<organism evidence="13 14">
    <name type="scientific">Symbiodinium microadriaticum</name>
    <name type="common">Dinoflagellate</name>
    <name type="synonym">Zooxanthella microadriatica</name>
    <dbReference type="NCBI Taxonomy" id="2951"/>
    <lineage>
        <taxon>Eukaryota</taxon>
        <taxon>Sar</taxon>
        <taxon>Alveolata</taxon>
        <taxon>Dinophyceae</taxon>
        <taxon>Suessiales</taxon>
        <taxon>Symbiodiniaceae</taxon>
        <taxon>Symbiodinium</taxon>
    </lineage>
</organism>
<dbReference type="InterPro" id="IPR015943">
    <property type="entry name" value="WD40/YVTN_repeat-like_dom_sf"/>
</dbReference>
<dbReference type="SMART" id="SM00320">
    <property type="entry name" value="WD40"/>
    <property type="match status" value="2"/>
</dbReference>
<dbReference type="PROSITE" id="PS50082">
    <property type="entry name" value="WD_REPEATS_2"/>
    <property type="match status" value="1"/>
</dbReference>
<evidence type="ECO:0000256" key="3">
    <source>
        <dbReference type="ARBA" id="ARBA00022490"/>
    </source>
</evidence>
<dbReference type="GO" id="GO:0031514">
    <property type="term" value="C:motile cilium"/>
    <property type="evidence" value="ECO:0007669"/>
    <property type="project" value="UniProtKB-SubCell"/>
</dbReference>
<keyword evidence="6" id="KW-0282">Flagellum</keyword>
<accession>A0A1Q9CBS2</accession>
<feature type="repeat" description="WD" evidence="11">
    <location>
        <begin position="625"/>
        <end position="666"/>
    </location>
</feature>
<dbReference type="InterPro" id="IPR019775">
    <property type="entry name" value="WD40_repeat_CS"/>
</dbReference>
<keyword evidence="4 11" id="KW-0853">WD repeat</keyword>
<dbReference type="Gene3D" id="2.130.10.10">
    <property type="entry name" value="YVTN repeat-like/Quinoprotein amine dehydrogenase"/>
    <property type="match status" value="1"/>
</dbReference>
<keyword evidence="14" id="KW-1185">Reference proteome</keyword>
<comment type="similarity">
    <text evidence="9">Belongs to the CFAP52 family.</text>
</comment>
<dbReference type="AlphaFoldDB" id="A0A1Q9CBS2"/>
<dbReference type="EMBL" id="LSRX01001385">
    <property type="protein sequence ID" value="OLP80372.1"/>
    <property type="molecule type" value="Genomic_DNA"/>
</dbReference>
<comment type="subcellular location">
    <subcellularLocation>
        <location evidence="1">Cell projection</location>
        <location evidence="1">Cilium</location>
        <location evidence="1">Flagellum</location>
    </subcellularLocation>
    <subcellularLocation>
        <location evidence="2">Cytoplasm</location>
    </subcellularLocation>
</comment>
<sequence length="975" mass="105779">MDMMIRRDRCLPEARPDLGPATRRVELVVQKLFASKVLATALEIRSKELKKVNHLHHAFRDLPPKGLMHFYDTVGAVIAGDVPTCAAMALVLLPCELTQRMAPPWLQCWWSSARPAACLGAHRESCCFHFRASPPRCLHRGGGLPTLKLDPRSAVLLHIEVESGDASTKLRSYGVCAEMVYRSLSVILKSKCLLSASIGKFTLLDYQSHRLHRVWLSAFSRSAEALWANNVPMCPGLFEPRGGDRCQGRVLLVDSDRPSSGAARTSEISDEGRMERLLPCGRFPSLRDYVRLAFCAANHPAEGPNFGPRWTLRGLGFRLASSSVLGSFACTARASATVVVALRDPTAAMKWATRHRHGGCNAKVDLRSASTDMQMGLDLGAAMSCSGLETFAENWSSPSLSSASTASTRFDPNDAGDERSPGVGEEEEYEDDFEPAHLSQRYPSFPALALFASKDKPEAAAFLGIPQDSLVAPGQVTRSKLEQRKPTCPKSPELAVIALQRGDSKYNPPICAESRRPLVSRAMSAAAELEHFIGYGGKHLGTVCYHPSEAETLIYVAASAIIVENVNDPHKQEFLRGHDAEVSALDVSLNGKLLASGQLGSPSRKGAVAPVVVWDFDNRSRYIDFHGLAHSVLCVKFSPDGRFLVAAGANQMLYVWDVSTGEVVYNRRTESPCFLGVWGPILETGIVFVARAMSGTENLELRPIMSPTLAQQEQDMSPSTTPVLEGETSGPGYGTVTMLPGLQQPDSGSQLVNGTELNPGQDGPSMSAPVSANMDDISTSTSKQAVVMEPAASTAVEVPRFPLSSISTDPPVVTTTAQRVEVGGFTFSPPEDLPDYGPRRGDNDAYLGESAAENSGPEYPTEAQYQRNLGCVKVIQLSCLIASGYPEKLLKQSNQPLPLNFALPKDLMLFLLPKVLVEVEVVIYLGFLAGVMRGLLKLGALDQVERLLELRGLVVEEHLGPDRRPAAPLMIRWVL</sequence>
<feature type="compositionally biased region" description="Polar residues" evidence="12">
    <location>
        <begin position="744"/>
        <end position="758"/>
    </location>
</feature>
<protein>
    <recommendedName>
        <fullName evidence="10">Cilia- and flagella-associated protein 52</fullName>
    </recommendedName>
</protein>
<feature type="region of interest" description="Disordered" evidence="12">
    <location>
        <begin position="824"/>
        <end position="860"/>
    </location>
</feature>
<dbReference type="Pfam" id="PF00400">
    <property type="entry name" value="WD40"/>
    <property type="match status" value="2"/>
</dbReference>
<dbReference type="Proteomes" id="UP000186817">
    <property type="component" value="Unassembled WGS sequence"/>
</dbReference>
<dbReference type="PROSITE" id="PS50294">
    <property type="entry name" value="WD_REPEATS_REGION"/>
    <property type="match status" value="1"/>
</dbReference>
<feature type="region of interest" description="Disordered" evidence="12">
    <location>
        <begin position="709"/>
        <end position="768"/>
    </location>
</feature>
<dbReference type="InterPro" id="IPR001680">
    <property type="entry name" value="WD40_rpt"/>
</dbReference>
<evidence type="ECO:0000256" key="8">
    <source>
        <dbReference type="ARBA" id="ARBA00023273"/>
    </source>
</evidence>
<evidence type="ECO:0000256" key="12">
    <source>
        <dbReference type="SAM" id="MobiDB-lite"/>
    </source>
</evidence>
<proteinExistence type="inferred from homology"/>
<gene>
    <name evidence="13" type="primary">WDR16</name>
    <name evidence="13" type="ORF">AK812_SmicGene39210</name>
</gene>
<evidence type="ECO:0000313" key="14">
    <source>
        <dbReference type="Proteomes" id="UP000186817"/>
    </source>
</evidence>
<feature type="compositionally biased region" description="Polar residues" evidence="12">
    <location>
        <begin position="709"/>
        <end position="722"/>
    </location>
</feature>
<dbReference type="PANTHER" id="PTHR13720:SF14">
    <property type="entry name" value="CILIA- AND FLAGELLA-ASSOCIATED PROTEIN 52"/>
    <property type="match status" value="1"/>
</dbReference>
<comment type="caution">
    <text evidence="13">The sequence shown here is derived from an EMBL/GenBank/DDBJ whole genome shotgun (WGS) entry which is preliminary data.</text>
</comment>
<keyword evidence="5" id="KW-0677">Repeat</keyword>
<evidence type="ECO:0000256" key="11">
    <source>
        <dbReference type="PROSITE-ProRule" id="PRU00221"/>
    </source>
</evidence>
<keyword evidence="7" id="KW-0969">Cilium</keyword>
<dbReference type="InterPro" id="IPR050630">
    <property type="entry name" value="WD_repeat_EMAP"/>
</dbReference>
<dbReference type="SUPFAM" id="SSF50978">
    <property type="entry name" value="WD40 repeat-like"/>
    <property type="match status" value="1"/>
</dbReference>
<dbReference type="PROSITE" id="PS00678">
    <property type="entry name" value="WD_REPEATS_1"/>
    <property type="match status" value="1"/>
</dbReference>
<reference evidence="13 14" key="1">
    <citation type="submission" date="2016-02" db="EMBL/GenBank/DDBJ databases">
        <title>Genome analysis of coral dinoflagellate symbionts highlights evolutionary adaptations to a symbiotic lifestyle.</title>
        <authorList>
            <person name="Aranda M."/>
            <person name="Li Y."/>
            <person name="Liew Y.J."/>
            <person name="Baumgarten S."/>
            <person name="Simakov O."/>
            <person name="Wilson M."/>
            <person name="Piel J."/>
            <person name="Ashoor H."/>
            <person name="Bougouffa S."/>
            <person name="Bajic V.B."/>
            <person name="Ryu T."/>
            <person name="Ravasi T."/>
            <person name="Bayer T."/>
            <person name="Micklem G."/>
            <person name="Kim H."/>
            <person name="Bhak J."/>
            <person name="Lajeunesse T.C."/>
            <person name="Voolstra C.R."/>
        </authorList>
    </citation>
    <scope>NUCLEOTIDE SEQUENCE [LARGE SCALE GENOMIC DNA]</scope>
    <source>
        <strain evidence="13 14">CCMP2467</strain>
    </source>
</reference>
<evidence type="ECO:0000256" key="5">
    <source>
        <dbReference type="ARBA" id="ARBA00022737"/>
    </source>
</evidence>
<evidence type="ECO:0000256" key="1">
    <source>
        <dbReference type="ARBA" id="ARBA00004230"/>
    </source>
</evidence>
<evidence type="ECO:0000256" key="10">
    <source>
        <dbReference type="ARBA" id="ARBA00029552"/>
    </source>
</evidence>
<dbReference type="OrthoDB" id="10264376at2759"/>
<keyword evidence="8" id="KW-0966">Cell projection</keyword>
<evidence type="ECO:0000256" key="2">
    <source>
        <dbReference type="ARBA" id="ARBA00004496"/>
    </source>
</evidence>
<feature type="region of interest" description="Disordered" evidence="12">
    <location>
        <begin position="395"/>
        <end position="434"/>
    </location>
</feature>
<evidence type="ECO:0000256" key="7">
    <source>
        <dbReference type="ARBA" id="ARBA00023069"/>
    </source>
</evidence>
<name>A0A1Q9CBS2_SYMMI</name>
<keyword evidence="3" id="KW-0963">Cytoplasm</keyword>
<feature type="compositionally biased region" description="Low complexity" evidence="12">
    <location>
        <begin position="396"/>
        <end position="408"/>
    </location>
</feature>
<feature type="compositionally biased region" description="Acidic residues" evidence="12">
    <location>
        <begin position="424"/>
        <end position="433"/>
    </location>
</feature>
<dbReference type="PANTHER" id="PTHR13720">
    <property type="entry name" value="WD-40 REPEAT PROTEIN"/>
    <property type="match status" value="1"/>
</dbReference>
<evidence type="ECO:0000256" key="6">
    <source>
        <dbReference type="ARBA" id="ARBA00022846"/>
    </source>
</evidence>